<evidence type="ECO:0000313" key="2">
    <source>
        <dbReference type="Proteomes" id="UP001364695"/>
    </source>
</evidence>
<name>A0ACC6NZF8_9BURK</name>
<sequence length="262" mass="28589">MPSSARPTLIPNPRQQRLLDCLREAQVLSVEALAHELDVTLQTVRRDVKLLDQAGRLARFHGGVRTLASTTENVAYRTRQQWHENEKKRIAERLAQDVPDGSSLILSIGTTTEAIARALAGKRGLRVITNNLHVASILSVQPDCEVIVSGGLVRGVDQGIVGETAVDFIRQFRVDFGLIGISSIEPDGTLRDFDLREVKVAQAIVAQSRQVWLAADSSKFARSAMVEVGHLRMVQRLYTDAPPPDSLQAVLDESGVGCVVVG</sequence>
<protein>
    <submittedName>
        <fullName evidence="1">DeoR/GlpR family DNA-binding transcription regulator</fullName>
    </submittedName>
</protein>
<organism evidence="1 2">
    <name type="scientific">Amphibiibacter pelophylacis</name>
    <dbReference type="NCBI Taxonomy" id="1799477"/>
    <lineage>
        <taxon>Bacteria</taxon>
        <taxon>Pseudomonadati</taxon>
        <taxon>Pseudomonadota</taxon>
        <taxon>Betaproteobacteria</taxon>
        <taxon>Burkholderiales</taxon>
        <taxon>Sphaerotilaceae</taxon>
        <taxon>Amphibiibacter</taxon>
    </lineage>
</organism>
<comment type="caution">
    <text evidence="1">The sequence shown here is derived from an EMBL/GenBank/DDBJ whole genome shotgun (WGS) entry which is preliminary data.</text>
</comment>
<dbReference type="Proteomes" id="UP001364695">
    <property type="component" value="Unassembled WGS sequence"/>
</dbReference>
<reference evidence="1" key="1">
    <citation type="submission" date="2023-10" db="EMBL/GenBank/DDBJ databases">
        <title>Amphibacter perezi, gen. nov., sp. nov. a novel taxa of the family Comamonadaceae, class Betaproteobacteria isolated from the skin microbiota of Pelophylax perezi from different populations.</title>
        <authorList>
            <person name="Costa S."/>
            <person name="Proenca D.N."/>
            <person name="Lopes I."/>
            <person name="Morais P.V."/>
        </authorList>
    </citation>
    <scope>NUCLEOTIDE SEQUENCE</scope>
    <source>
        <strain evidence="1">SL12-8</strain>
    </source>
</reference>
<accession>A0ACC6NZF8</accession>
<dbReference type="EMBL" id="JAWDIE010000002">
    <property type="protein sequence ID" value="MEJ7137232.1"/>
    <property type="molecule type" value="Genomic_DNA"/>
</dbReference>
<keyword evidence="2" id="KW-1185">Reference proteome</keyword>
<gene>
    <name evidence="1" type="ORF">RV045_02155</name>
</gene>
<evidence type="ECO:0000313" key="1">
    <source>
        <dbReference type="EMBL" id="MEJ7137232.1"/>
    </source>
</evidence>
<proteinExistence type="predicted"/>
<keyword evidence="1" id="KW-0238">DNA-binding</keyword>